<dbReference type="PANTHER" id="PTHR37469:SF2">
    <property type="entry name" value="CELLOBIONIC ACID PHOSPHORYLASE"/>
    <property type="match status" value="1"/>
</dbReference>
<evidence type="ECO:0000259" key="7">
    <source>
        <dbReference type="Pfam" id="PF17167"/>
    </source>
</evidence>
<feature type="coiled-coil region" evidence="3">
    <location>
        <begin position="1222"/>
        <end position="1277"/>
    </location>
</feature>
<organism evidence="8 9">
    <name type="scientific">Alkaliphilus pronyensis</name>
    <dbReference type="NCBI Taxonomy" id="1482732"/>
    <lineage>
        <taxon>Bacteria</taxon>
        <taxon>Bacillati</taxon>
        <taxon>Bacillota</taxon>
        <taxon>Clostridia</taxon>
        <taxon>Peptostreptococcales</taxon>
        <taxon>Natronincolaceae</taxon>
        <taxon>Alkaliphilus</taxon>
    </lineage>
</organism>
<evidence type="ECO:0000256" key="4">
    <source>
        <dbReference type="SAM" id="Phobius"/>
    </source>
</evidence>
<dbReference type="Gene3D" id="1.50.10.10">
    <property type="match status" value="1"/>
</dbReference>
<dbReference type="InterPro" id="IPR052047">
    <property type="entry name" value="GH94_Enzymes"/>
</dbReference>
<dbReference type="SUPFAM" id="SSF74650">
    <property type="entry name" value="Galactose mutarotase-like"/>
    <property type="match status" value="2"/>
</dbReference>
<dbReference type="InterPro" id="IPR037820">
    <property type="entry name" value="GH94N_NdvB"/>
</dbReference>
<keyword evidence="4" id="KW-0812">Transmembrane</keyword>
<feature type="domain" description="Glycosyl hydrolase 94 supersandwich" evidence="5">
    <location>
        <begin position="1563"/>
        <end position="1840"/>
    </location>
</feature>
<feature type="domain" description="Glycoamylase-like" evidence="6">
    <location>
        <begin position="1314"/>
        <end position="1524"/>
    </location>
</feature>
<dbReference type="InterPro" id="IPR011013">
    <property type="entry name" value="Gal_mutarotase_sf_dom"/>
</dbReference>
<feature type="transmembrane region" description="Helical" evidence="4">
    <location>
        <begin position="421"/>
        <end position="447"/>
    </location>
</feature>
<evidence type="ECO:0000259" key="5">
    <source>
        <dbReference type="Pfam" id="PF06165"/>
    </source>
</evidence>
<gene>
    <name evidence="8" type="ORF">F8154_09225</name>
</gene>
<evidence type="ECO:0000313" key="8">
    <source>
        <dbReference type="EMBL" id="KAB3534392.1"/>
    </source>
</evidence>
<dbReference type="InterPro" id="IPR012341">
    <property type="entry name" value="6hp_glycosidase-like_sf"/>
</dbReference>
<keyword evidence="4" id="KW-0472">Membrane</keyword>
<keyword evidence="4" id="KW-1133">Transmembrane helix</keyword>
<dbReference type="SUPFAM" id="SSF48208">
    <property type="entry name" value="Six-hairpin glycosidases"/>
    <property type="match status" value="1"/>
</dbReference>
<keyword evidence="2 8" id="KW-0808">Transferase</keyword>
<dbReference type="CDD" id="cd11753">
    <property type="entry name" value="GH94N_ChvB_NdvB_2_like"/>
    <property type="match status" value="1"/>
</dbReference>
<dbReference type="RefSeq" id="WP_151861329.1">
    <property type="nucleotide sequence ID" value="NZ_WBZC01000029.1"/>
</dbReference>
<dbReference type="GO" id="GO:0016757">
    <property type="term" value="F:glycosyltransferase activity"/>
    <property type="evidence" value="ECO:0007669"/>
    <property type="project" value="UniProtKB-KW"/>
</dbReference>
<dbReference type="InterPro" id="IPR037018">
    <property type="entry name" value="GH65_N"/>
</dbReference>
<dbReference type="GO" id="GO:0005975">
    <property type="term" value="P:carbohydrate metabolic process"/>
    <property type="evidence" value="ECO:0007669"/>
    <property type="project" value="InterPro"/>
</dbReference>
<dbReference type="Gene3D" id="2.70.98.40">
    <property type="entry name" value="Glycoside hydrolase, family 65, N-terminal domain"/>
    <property type="match status" value="2"/>
</dbReference>
<dbReference type="SMART" id="SM01068">
    <property type="entry name" value="CBM_X"/>
    <property type="match status" value="2"/>
</dbReference>
<dbReference type="Pfam" id="PF06165">
    <property type="entry name" value="GH94_b-supersand"/>
    <property type="match status" value="2"/>
</dbReference>
<dbReference type="InterPro" id="IPR033432">
    <property type="entry name" value="GH94_catalytic"/>
</dbReference>
<dbReference type="InterPro" id="IPR037824">
    <property type="entry name" value="GH94N_2_NdvB"/>
</dbReference>
<comment type="caution">
    <text evidence="8">The sequence shown here is derived from an EMBL/GenBank/DDBJ whole genome shotgun (WGS) entry which is preliminary data.</text>
</comment>
<protein>
    <submittedName>
        <fullName evidence="8">Glycosyl transferase</fullName>
    </submittedName>
</protein>
<evidence type="ECO:0000256" key="1">
    <source>
        <dbReference type="ARBA" id="ARBA00022676"/>
    </source>
</evidence>
<dbReference type="InterPro" id="IPR010383">
    <property type="entry name" value="Glyco_hydrolase_94_b-supersand"/>
</dbReference>
<feature type="transmembrane region" description="Helical" evidence="4">
    <location>
        <begin position="869"/>
        <end position="891"/>
    </location>
</feature>
<dbReference type="InterPro" id="IPR008928">
    <property type="entry name" value="6-hairpin_glycosidase_sf"/>
</dbReference>
<evidence type="ECO:0000313" key="9">
    <source>
        <dbReference type="Proteomes" id="UP000432715"/>
    </source>
</evidence>
<dbReference type="InterPro" id="IPR019282">
    <property type="entry name" value="Glycoamylase-like_cons_dom"/>
</dbReference>
<proteinExistence type="predicted"/>
<dbReference type="Pfam" id="PF10091">
    <property type="entry name" value="Glycoamylase"/>
    <property type="match status" value="1"/>
</dbReference>
<dbReference type="CDD" id="cd11756">
    <property type="entry name" value="GH94N_ChvB_NdvB_1_like"/>
    <property type="match status" value="1"/>
</dbReference>
<dbReference type="Pfam" id="PF17167">
    <property type="entry name" value="Glyco_hydro_94"/>
    <property type="match status" value="1"/>
</dbReference>
<evidence type="ECO:0000256" key="2">
    <source>
        <dbReference type="ARBA" id="ARBA00022679"/>
    </source>
</evidence>
<dbReference type="Proteomes" id="UP000432715">
    <property type="component" value="Unassembled WGS sequence"/>
</dbReference>
<feature type="transmembrane region" description="Helical" evidence="4">
    <location>
        <begin position="800"/>
        <end position="817"/>
    </location>
</feature>
<dbReference type="Gene3D" id="2.60.420.10">
    <property type="entry name" value="Maltose phosphorylase, domain 3"/>
    <property type="match status" value="1"/>
</dbReference>
<name>A0A6I0FAM1_9FIRM</name>
<feature type="transmembrane region" description="Helical" evidence="4">
    <location>
        <begin position="392"/>
        <end position="415"/>
    </location>
</feature>
<sequence>MLSRFNFDKNKDQIICMKDVLLNKEELEKHGKEIAKLHTITRGKKSSRLLKRIEYNFKTIAAVYLELNKKSKVKKELSPASEWLLDNFYKIEEQVKEIKLILQQDINAKYNILDKGFLKGYPRVYVIAMELVSHTDGLIEENIIKDFINSYQSKRVLSIEEIWSISLMLKIALLENIRIICEKIQRTEEEWISAEDTIKHQEEKLINIVKANIVSNQRINTSYIEHLIRKLRHEGTDSVEITNLIEKKLLEYNISLKELIEEEHRSQAARKISIGNSITSINTIAAIDWNQLAEELSIVEGILRTDPTEDYPQMDFESRYYYRRKVIELADKYKVSEIQVAKEAIELAEKSSNDKRDKRAHVGYYLLDEGKELLAEALVGTKVRSSKQYYGFTSYITPIILITAIIVALTIYYTVANTTDILIALLTFILVLVPATSVAVVITNWIFTRMVEPSFIPRYEYRDGIPSEATSIVVIPTLLPNKERVKELFEALEVYYLANKEKNLYFAIIGDYKDDIHEEMPTDKEIVDTALNEAKRLNNKYSKEASDFFYFHRKRQFSKTQGRWMGWERKRGALLEFNQLIKGLKNTSFSIVSDDIKALEEVKYVITLDADTFLPIDTAKKLIGMITHPLNRAYVDDKKGIVTEGYGLIQPKISNGIEAVGKSNFTRTYGGEGGIDSYATLYSDVYQDLFNEGIFTGKGIYDIEVFNSILSKALPDNAILSHDLLEGSYLRTGLATDVEFIDGFPSNYSSYIKRLHRWVRGDWQLLPWLSNRVKNREGNTIENPLSILAKWKIIDNLRRSLIPIAVLLLIIAGALILPGEFAVWLILVIITLSVPFITGVIEHINEKIFSTINTKAGCKKMSSGLSYRLHHFFMTFVFIPYEAAVMTDAIIRTLYRITVSKKNLLQWVTVADVEKNLKGDIDSFISQMKAAIYVSIALIIMVLSIKPVNAIYVIPLAILWIASPIVAYHSSKKLKYTEARLQPQQEAELRRIARKTWGYFEDFVNEESFYLPPDNYQVEPENGIAHRTSPTNIGFYLMSALAARDIGYLTTTKMVANIENTIKTIIGMEKWRGHLYNWYDTRTLNILRPSYVSTVDSGNFVTYLITVKAGLSDYLEKPIIDISLLQGAIDTLQLTEANRENEAYISEALKGRMTLSKWHLVIDTTTSSNVGDTTWDIKAHKHIEAIKEELHKFLPSAEHVDTLEIFFNNETLQRLLDVNISIEELDILYSELLRELNTIEAKDKHSEGQLIKLASQLKELKGNISQFKSNVELLMDKIQLIIDETEFTHLYDFKRNLFSIGYNGEEEKLSKAYYDLLASEVRATSYIAIARREIPQKHWFRMGRRLALVNGCRGLVSWTGTMFEYFMPYLIMKKYNNTVWDETYEAVIRAQKKYGALKKVPWGVSESGYYAFDMEFNYQYQAFGIPDLGLKRGLIDYTVVSPYSTLLALPLKPNDVLTNLKSLIDEGLEGEYGLYEAIDYSPVVLKTSEKQIVKSFMAHHQGMIFVSLDNYFNNMVMQKRFHSQPIIKTAELLLQEKKSPYAITTNEFTKYLQPVERKNYSHEKAVRVFGEPEELPPKSHILSNGQYTVMVTSGGNGFSKSGDMQITRWREDAIENKYGSFIFIRNIKADTIWSATYEPIYEKPDGYRVVFSEDKAVFVCRNDLIEANMEITVSPEDQVEIRRLTIANHGNETAVLELTSYQEAVLNSPAADLAHPAFSNLFVTTEVNKQYTALLASRRKRELKDKERWMFHTITDNCEAVGGFQYETNRGSFLGRGRSISNPSAITQPLTNSVGISIDPILSLRKTIKLEGGSTVEVSFITGVAEGKNEILELIRKYKDNSAISRGFQLAHTRSQVEAGFLNLKPSDIMTYQDMTSQLFYLSPLKRKYSKRLEENSKGQSGLWPYGISGDLPVILVTVDNASEVDLVREALKAHEYYRTKGVITDLVIVNQDESNYLQALQGLLLDIVMTSHGRHIMDQRGGIFIRNTNIMPQEDVNLLYSVARVVLKGGEGSIGRQLSMSDYRADLPNDKKYPEKYVPYESKDEALELDFFNGYGGFSKDGREYIMNLKENLNTPAPWSNVIANERFGFIVSESCSGAIWYENSRENKLTPWSNDPISDPPSEVVYIRDDDTGSYWSMTPLPIREKESYIVTHGTGYTSFQHKSHGIDQALTMFVPKDEAVKLNLIKLKNTSNKVRRLTLTYYIRPVLGIAEELTQRFIKTRLMDNGAIAISNPYNTDFNTNIAFAGSTNTIASFTCDREEFIGADGSAAHPKGLKREGLSNNIGAGLDPCIALQITVSIDINQEVQLGFFIGQEKDEAKCTQLIEKYKVLQNINEALITVKDFWWSSLDTVKVKTPDLSMDIMLNQWLLYQTVACRLWARSAFYQSGGAYGFRDQLQDVMSITHLFPKLVKKQIILHSQHQFLEGDVQHWWHPGAGEKGIRTRFSDDLLWLPYVTTEYIEKTNDLDILKEQVHFLKESPLQEGEDERYGIPEKSNEKASVYEHCIRAIDRSLKFGANKIPLMGSGDWNDGMNTVGNEGRGESVWLGWFIYSILKRFVPLMKKLGDSEKAKDYLAIADKIANAIEENAWDGEWYIRAFYDDGSPLGSSKNTECIIDSLAQSWSIISGGGNRKRSLEAMKSVENYLVKKEEGMILLFTPPFDKSNQNPGYIKGYVPGVRENGGQYSHAAAWVINAYAMLGDGDRAWQLFNMINPINHTRTPLECATYKVEPYVMAADVYAVAPHVGRGGWTWYTGVAGWMYRIGIEYMLGIKKKGEMLLIDPCIPKEWKNYSIQYKYIDTTYNIAVNNPNAVNRGIKEVMVDGVTQKEKEIKLKNDGLEHTVNITMD</sequence>
<dbReference type="OrthoDB" id="9769991at2"/>
<keyword evidence="9" id="KW-1185">Reference proteome</keyword>
<feature type="domain" description="Glycosyl hydrolase 94 supersandwich" evidence="5">
    <location>
        <begin position="2064"/>
        <end position="2331"/>
    </location>
</feature>
<dbReference type="EMBL" id="WBZC01000029">
    <property type="protein sequence ID" value="KAB3534392.1"/>
    <property type="molecule type" value="Genomic_DNA"/>
</dbReference>
<dbReference type="PANTHER" id="PTHR37469">
    <property type="entry name" value="CELLOBIONIC ACID PHOSPHORYLASE-RELATED"/>
    <property type="match status" value="1"/>
</dbReference>
<feature type="transmembrane region" description="Helical" evidence="4">
    <location>
        <begin position="950"/>
        <end position="968"/>
    </location>
</feature>
<evidence type="ECO:0000256" key="3">
    <source>
        <dbReference type="SAM" id="Coils"/>
    </source>
</evidence>
<keyword evidence="1" id="KW-0328">Glycosyltransferase</keyword>
<keyword evidence="3" id="KW-0175">Coiled coil</keyword>
<dbReference type="GO" id="GO:0030246">
    <property type="term" value="F:carbohydrate binding"/>
    <property type="evidence" value="ECO:0007669"/>
    <property type="project" value="InterPro"/>
</dbReference>
<reference evidence="8 9" key="1">
    <citation type="submission" date="2019-10" db="EMBL/GenBank/DDBJ databases">
        <title>Alkaliphilus serpentinus sp. nov. and Alkaliphilus pronyensis sp. nov., two novel anaerobic alkaliphilic species isolated from the serpentinized-hosted hydrothermal field of the Prony Bay (New Caledonia).</title>
        <authorList>
            <person name="Postec A."/>
        </authorList>
    </citation>
    <scope>NUCLEOTIDE SEQUENCE [LARGE SCALE GENOMIC DNA]</scope>
    <source>
        <strain evidence="8 9">LacV</strain>
    </source>
</reference>
<feature type="domain" description="Glycosyl hydrolase 94 catalytic" evidence="7">
    <location>
        <begin position="2346"/>
        <end position="2771"/>
    </location>
</feature>
<evidence type="ECO:0000259" key="6">
    <source>
        <dbReference type="Pfam" id="PF10091"/>
    </source>
</evidence>
<feature type="transmembrane region" description="Helical" evidence="4">
    <location>
        <begin position="924"/>
        <end position="943"/>
    </location>
</feature>
<feature type="transmembrane region" description="Helical" evidence="4">
    <location>
        <begin position="823"/>
        <end position="841"/>
    </location>
</feature>
<accession>A0A6I0FAM1</accession>
<dbReference type="Gene3D" id="1.50.10.140">
    <property type="match status" value="2"/>
</dbReference>